<gene>
    <name evidence="3" type="ORF">C0Q70_11662</name>
</gene>
<proteinExistence type="predicted"/>
<feature type="compositionally biased region" description="Low complexity" evidence="1">
    <location>
        <begin position="285"/>
        <end position="326"/>
    </location>
</feature>
<protein>
    <submittedName>
        <fullName evidence="3">Uncharacterized protein</fullName>
    </submittedName>
</protein>
<keyword evidence="2" id="KW-0812">Transmembrane</keyword>
<evidence type="ECO:0000313" key="4">
    <source>
        <dbReference type="Proteomes" id="UP000245119"/>
    </source>
</evidence>
<comment type="caution">
    <text evidence="3">The sequence shown here is derived from an EMBL/GenBank/DDBJ whole genome shotgun (WGS) entry which is preliminary data.</text>
</comment>
<keyword evidence="2" id="KW-1133">Transmembrane helix</keyword>
<organism evidence="3 4">
    <name type="scientific">Pomacea canaliculata</name>
    <name type="common">Golden apple snail</name>
    <dbReference type="NCBI Taxonomy" id="400727"/>
    <lineage>
        <taxon>Eukaryota</taxon>
        <taxon>Metazoa</taxon>
        <taxon>Spiralia</taxon>
        <taxon>Lophotrochozoa</taxon>
        <taxon>Mollusca</taxon>
        <taxon>Gastropoda</taxon>
        <taxon>Caenogastropoda</taxon>
        <taxon>Architaenioglossa</taxon>
        <taxon>Ampullarioidea</taxon>
        <taxon>Ampullariidae</taxon>
        <taxon>Pomacea</taxon>
    </lineage>
</organism>
<feature type="region of interest" description="Disordered" evidence="1">
    <location>
        <begin position="170"/>
        <end position="189"/>
    </location>
</feature>
<feature type="region of interest" description="Disordered" evidence="1">
    <location>
        <begin position="363"/>
        <end position="389"/>
    </location>
</feature>
<evidence type="ECO:0000256" key="2">
    <source>
        <dbReference type="SAM" id="Phobius"/>
    </source>
</evidence>
<dbReference type="STRING" id="400727.A0A2T7P6K9"/>
<feature type="transmembrane region" description="Helical" evidence="2">
    <location>
        <begin position="335"/>
        <end position="358"/>
    </location>
</feature>
<dbReference type="EMBL" id="PZQS01000006">
    <property type="protein sequence ID" value="PVD29065.1"/>
    <property type="molecule type" value="Genomic_DNA"/>
</dbReference>
<keyword evidence="2" id="KW-0472">Membrane</keyword>
<feature type="compositionally biased region" description="Low complexity" evidence="1">
    <location>
        <begin position="212"/>
        <end position="271"/>
    </location>
</feature>
<evidence type="ECO:0000313" key="3">
    <source>
        <dbReference type="EMBL" id="PVD29065.1"/>
    </source>
</evidence>
<reference evidence="3 4" key="1">
    <citation type="submission" date="2018-04" db="EMBL/GenBank/DDBJ databases">
        <title>The genome of golden apple snail Pomacea canaliculata provides insight into stress tolerance and invasive adaptation.</title>
        <authorList>
            <person name="Liu C."/>
            <person name="Liu B."/>
            <person name="Ren Y."/>
            <person name="Zhang Y."/>
            <person name="Wang H."/>
            <person name="Li S."/>
            <person name="Jiang F."/>
            <person name="Yin L."/>
            <person name="Zhang G."/>
            <person name="Qian W."/>
            <person name="Fan W."/>
        </authorList>
    </citation>
    <scope>NUCLEOTIDE SEQUENCE [LARGE SCALE GENOMIC DNA]</scope>
    <source>
        <strain evidence="3">SZHN2017</strain>
        <tissue evidence="3">Muscle</tissue>
    </source>
</reference>
<dbReference type="AlphaFoldDB" id="A0A2T7P6K9"/>
<sequence>MFLLHRTKCCQTRAKTRDRENCGGMAKEVPSPEDKDNRLSTHSCDVYVDLDDVSTTPLPDSSALCPATIQNGVRGPGGCDVIMFDNVAYVSGNDVTSKPDVTRGDDRDSDEVLMVDNDVYEPSSPVGTFKTFQNESTGDVSTDESLAVSDHDYIECWLCHGLHSLLTSTPSGHQDDDKEEKAVTSTDCTVTTTVSTALPTTPGVMSEGEVLTSTETSDSTISSSVSQSTSSTSEWTSTPSDSTSGTSLSTSNTSVSTSSTSVGTSGNSVPTPSTSEWTFSPSDFTSGTSQSTSNTSVSTPSTSVSTPSTSVSTHSTSVSTSSNSQPVSDVTVANVYIIVFVTVGSVALIVLVIACLVVRRKRRQTRMKTSQSEDYSRTDPPSLDDDDNRFSNHSCDVYVNLDDVSTTHLPDCAAVRQATPPNGVKAPKGGVFVMFTNLAHTSGRDVIIEGDADDNDEILMVDNDVYGSPALGTVRRLYNGGATGADNNNKDEVTMIDNSSVGVSEQDFVNCRLAQGDVDSQLRTNHSTHNIHNPVAMAMEGSGKLHCCSIVLLFLCGLLNTLQSVTSETKISTICNTTNSTWAMLSCSSDSWYHVIQELYSPVNTNCSLSYSNNYLQENSETGLDVSCAGPASPPNSVCSESVRSDVKDYNEALVDVTYECIPESKIYNLCLKQEVNLEGQVYLASPLMFTSPETSLFTNCSCEITGVLKAEVLYADVNSDVNITCGSWSSNEFLFLGPVVNIDLVLQDKPCTMRIIYRGDNRNVSTMTGRVWMKVSGKYL</sequence>
<feature type="compositionally biased region" description="Basic and acidic residues" evidence="1">
    <location>
        <begin position="173"/>
        <end position="182"/>
    </location>
</feature>
<dbReference type="Proteomes" id="UP000245119">
    <property type="component" value="Linkage Group LG6"/>
</dbReference>
<evidence type="ECO:0000256" key="1">
    <source>
        <dbReference type="SAM" id="MobiDB-lite"/>
    </source>
</evidence>
<name>A0A2T7P6K9_POMCA</name>
<feature type="compositionally biased region" description="Polar residues" evidence="1">
    <location>
        <begin position="272"/>
        <end position="284"/>
    </location>
</feature>
<accession>A0A2T7P6K9</accession>
<keyword evidence="4" id="KW-1185">Reference proteome</keyword>
<feature type="region of interest" description="Disordered" evidence="1">
    <location>
        <begin position="194"/>
        <end position="326"/>
    </location>
</feature>